<feature type="transmembrane region" description="Helical" evidence="6">
    <location>
        <begin position="492"/>
        <end position="511"/>
    </location>
</feature>
<evidence type="ECO:0000256" key="6">
    <source>
        <dbReference type="SAM" id="Phobius"/>
    </source>
</evidence>
<feature type="domain" description="Major facilitator superfamily (MFS) profile" evidence="7">
    <location>
        <begin position="36"/>
        <end position="514"/>
    </location>
</feature>
<dbReference type="AlphaFoldDB" id="A0A2D3ULG6"/>
<evidence type="ECO:0000256" key="3">
    <source>
        <dbReference type="ARBA" id="ARBA00022692"/>
    </source>
</evidence>
<proteinExistence type="predicted"/>
<organism evidence="8 9">
    <name type="scientific">Ramularia collo-cygni</name>
    <dbReference type="NCBI Taxonomy" id="112498"/>
    <lineage>
        <taxon>Eukaryota</taxon>
        <taxon>Fungi</taxon>
        <taxon>Dikarya</taxon>
        <taxon>Ascomycota</taxon>
        <taxon>Pezizomycotina</taxon>
        <taxon>Dothideomycetes</taxon>
        <taxon>Dothideomycetidae</taxon>
        <taxon>Mycosphaerellales</taxon>
        <taxon>Mycosphaerellaceae</taxon>
        <taxon>Ramularia</taxon>
    </lineage>
</organism>
<keyword evidence="5 6" id="KW-0472">Membrane</keyword>
<dbReference type="Proteomes" id="UP000225277">
    <property type="component" value="Unassembled WGS sequence"/>
</dbReference>
<evidence type="ECO:0000259" key="7">
    <source>
        <dbReference type="PROSITE" id="PS50850"/>
    </source>
</evidence>
<feature type="transmembrane region" description="Helical" evidence="6">
    <location>
        <begin position="327"/>
        <end position="350"/>
    </location>
</feature>
<feature type="transmembrane region" description="Helical" evidence="6">
    <location>
        <begin position="101"/>
        <end position="119"/>
    </location>
</feature>
<dbReference type="GeneID" id="35596132"/>
<feature type="transmembrane region" description="Helical" evidence="6">
    <location>
        <begin position="125"/>
        <end position="147"/>
    </location>
</feature>
<dbReference type="EMBL" id="FJUY01000001">
    <property type="protein sequence ID" value="CZT14842.1"/>
    <property type="molecule type" value="Genomic_DNA"/>
</dbReference>
<keyword evidence="3 6" id="KW-0812">Transmembrane</keyword>
<feature type="transmembrane region" description="Helical" evidence="6">
    <location>
        <begin position="159"/>
        <end position="182"/>
    </location>
</feature>
<protein>
    <submittedName>
        <fullName evidence="8">Related to 4-hydroxybenzoate transporter</fullName>
    </submittedName>
</protein>
<keyword evidence="2" id="KW-0813">Transport</keyword>
<dbReference type="InterPro" id="IPR036259">
    <property type="entry name" value="MFS_trans_sf"/>
</dbReference>
<evidence type="ECO:0000313" key="8">
    <source>
        <dbReference type="EMBL" id="CZT14842.1"/>
    </source>
</evidence>
<sequence>MEAALGEKDLTPAEKKCILIEAEINECGMGKYQWQIWFLCGFGYLIDLLWAQAFGLVLGPLGQELGFQGPESGNISVAFSSGLTIGAFTWGVLVDIIGRKWAFNLTCFFSAIFGLALGGCNTYTSFLVVTACVGFGVGGNIPIDTTICLEFIPQNRRFLLALLSIFQPIGVVITCAVAYGFIPNYSCEPDFSRSDYLKACNLVPEGEPCCQPKDNRGWRYLMFTLGGITLIAFFLRFVVFNFKESPKFLVHQGKDAEAVRVLEHIAQINGKKCSVSIEDFKAIEDEPSADKVDFNWRQKRAWASKLSVVRAKYGQLFASWQMARLTILVWLTYVCDASGFTLAGTFLPVILANKNGAIDLPLEFTYRSYFAIYTPGIVAVALAATLTKFPQIGRRLTMIISSALMGISIILFSLANDQASNIGLNAMEYFFQSMFNAVLYGWTPEVFPTTVRGTASGVASFWGRLFSIITPIIANSILPAEGLKNEAAVKKILYFAGGITMGCVVTIALMPHKALRKQIGK</sequence>
<evidence type="ECO:0000313" key="9">
    <source>
        <dbReference type="Proteomes" id="UP000225277"/>
    </source>
</evidence>
<evidence type="ECO:0000256" key="4">
    <source>
        <dbReference type="ARBA" id="ARBA00022989"/>
    </source>
</evidence>
<reference evidence="8 9" key="1">
    <citation type="submission" date="2016-03" db="EMBL/GenBank/DDBJ databases">
        <authorList>
            <person name="Ploux O."/>
        </authorList>
    </citation>
    <scope>NUCLEOTIDE SEQUENCE [LARGE SCALE GENOMIC DNA]</scope>
    <source>
        <strain evidence="8 9">URUG2</strain>
    </source>
</reference>
<dbReference type="SUPFAM" id="SSF103473">
    <property type="entry name" value="MFS general substrate transporter"/>
    <property type="match status" value="1"/>
</dbReference>
<dbReference type="CDD" id="cd17316">
    <property type="entry name" value="MFS_SV2_like"/>
    <property type="match status" value="1"/>
</dbReference>
<dbReference type="GO" id="GO:0022857">
    <property type="term" value="F:transmembrane transporter activity"/>
    <property type="evidence" value="ECO:0007669"/>
    <property type="project" value="InterPro"/>
</dbReference>
<dbReference type="Pfam" id="PF00083">
    <property type="entry name" value="Sugar_tr"/>
    <property type="match status" value="1"/>
</dbReference>
<name>A0A2D3ULG6_9PEZI</name>
<dbReference type="PROSITE" id="PS50850">
    <property type="entry name" value="MFS"/>
    <property type="match status" value="1"/>
</dbReference>
<evidence type="ECO:0000256" key="1">
    <source>
        <dbReference type="ARBA" id="ARBA00004141"/>
    </source>
</evidence>
<comment type="subcellular location">
    <subcellularLocation>
        <location evidence="1">Membrane</location>
        <topology evidence="1">Multi-pass membrane protein</topology>
    </subcellularLocation>
</comment>
<dbReference type="PANTHER" id="PTHR23511">
    <property type="entry name" value="SYNAPTIC VESICLE GLYCOPROTEIN 2"/>
    <property type="match status" value="1"/>
</dbReference>
<dbReference type="RefSeq" id="XP_023621739.1">
    <property type="nucleotide sequence ID" value="XM_023765971.1"/>
</dbReference>
<evidence type="ECO:0000256" key="2">
    <source>
        <dbReference type="ARBA" id="ARBA00022448"/>
    </source>
</evidence>
<feature type="transmembrane region" description="Helical" evidence="6">
    <location>
        <begin position="75"/>
        <end position="94"/>
    </location>
</feature>
<dbReference type="Gene3D" id="1.20.1250.20">
    <property type="entry name" value="MFS general substrate transporter like domains"/>
    <property type="match status" value="1"/>
</dbReference>
<dbReference type="InterPro" id="IPR020846">
    <property type="entry name" value="MFS_dom"/>
</dbReference>
<dbReference type="OrthoDB" id="4139357at2759"/>
<dbReference type="InterPro" id="IPR005828">
    <property type="entry name" value="MFS_sugar_transport-like"/>
</dbReference>
<gene>
    <name evidence="8" type="ORF">RCC_00784</name>
</gene>
<dbReference type="PANTHER" id="PTHR23511:SF3">
    <property type="entry name" value="MAJOR FACILITATOR SUPERFAMILY (MFS) PROFILE DOMAIN-CONTAINING PROTEIN"/>
    <property type="match status" value="1"/>
</dbReference>
<keyword evidence="9" id="KW-1185">Reference proteome</keyword>
<keyword evidence="4 6" id="KW-1133">Transmembrane helix</keyword>
<evidence type="ECO:0000256" key="5">
    <source>
        <dbReference type="ARBA" id="ARBA00023136"/>
    </source>
</evidence>
<feature type="transmembrane region" description="Helical" evidence="6">
    <location>
        <begin position="220"/>
        <end position="239"/>
    </location>
</feature>
<feature type="transmembrane region" description="Helical" evidence="6">
    <location>
        <begin position="396"/>
        <end position="415"/>
    </location>
</feature>
<feature type="transmembrane region" description="Helical" evidence="6">
    <location>
        <begin position="370"/>
        <end position="389"/>
    </location>
</feature>
<feature type="transmembrane region" description="Helical" evidence="6">
    <location>
        <begin position="36"/>
        <end position="55"/>
    </location>
</feature>
<dbReference type="GO" id="GO:0016020">
    <property type="term" value="C:membrane"/>
    <property type="evidence" value="ECO:0007669"/>
    <property type="project" value="UniProtKB-SubCell"/>
</dbReference>
<accession>A0A2D3ULG6</accession>